<dbReference type="GO" id="GO:0044773">
    <property type="term" value="P:mitotic DNA damage checkpoint signaling"/>
    <property type="evidence" value="ECO:0007669"/>
    <property type="project" value="TreeGrafter"/>
</dbReference>
<keyword evidence="2" id="KW-1133">Transmembrane helix</keyword>
<dbReference type="SUPFAM" id="SSF56112">
    <property type="entry name" value="Protein kinase-like (PK-like)"/>
    <property type="match status" value="1"/>
</dbReference>
<dbReference type="AlphaFoldDB" id="A0A1W5D0H1"/>
<dbReference type="Pfam" id="PF00069">
    <property type="entry name" value="Pkinase"/>
    <property type="match status" value="1"/>
</dbReference>
<dbReference type="PANTHER" id="PTHR44167">
    <property type="entry name" value="OVARIAN-SPECIFIC SERINE/THREONINE-PROTEIN KINASE LOK-RELATED"/>
    <property type="match status" value="1"/>
</dbReference>
<feature type="transmembrane region" description="Helical" evidence="2">
    <location>
        <begin position="104"/>
        <end position="127"/>
    </location>
</feature>
<dbReference type="InterPro" id="IPR021514">
    <property type="entry name" value="DUF3176"/>
</dbReference>
<sequence length="528" mass="59571">MEELQLLTAAPGGARQSTPRKPIALRTADSRGPSDYEQVDTSHPSEAFRQPLSRRVVHGPLKRIWSYAWLIEMSSFFLATLALAAIFITLAVHSSRPMPQWPKVISINPLIAIFTAVLKAALMMPVAEDASPQMFKNFTTCPHDPSFALFMSPYRAFLFVGSPFCRRSLGFGASQVLIPKSPCSTAFYATIQFPSTASLPPLADPPRHEIKKDMSTITEVVGHSGVQYVIQRVLQEKGPPMSRVYLATAGKQTFVLKEVPQSEFNYYLHIYRGLPSCAYLRQLQDTIPEQLMFVFQYFTDHLLSLAQMDLSIALTKRILKDTLRGLAVLHDQNIVHNDLKANNIVINWEKEHHEIKITQVQLTDFEDSARVPPGYNILDKQVGNWMWRSPEAHAQGPVNKPSDMFSFGVVRIYAVHKRVIFAIGEHELEEGLEPLAIVLERQISYFADENGLDMLFNHLGDTPWCQVLKILKSGFNKTNPRRPFSLWKNVDADFKDLIGGLTNFDPAKRLTAHEALAHRWFGDVSADD</sequence>
<evidence type="ECO:0000259" key="3">
    <source>
        <dbReference type="PROSITE" id="PS50011"/>
    </source>
</evidence>
<evidence type="ECO:0000313" key="4">
    <source>
        <dbReference type="EMBL" id="SLM36638.1"/>
    </source>
</evidence>
<keyword evidence="2" id="KW-0812">Transmembrane</keyword>
<protein>
    <submittedName>
        <fullName evidence="4">Calcium calmodulin dependent protein kinase</fullName>
    </submittedName>
</protein>
<name>A0A1W5D0H1_9LECA</name>
<evidence type="ECO:0000256" key="1">
    <source>
        <dbReference type="SAM" id="MobiDB-lite"/>
    </source>
</evidence>
<dbReference type="GO" id="GO:0004674">
    <property type="term" value="F:protein serine/threonine kinase activity"/>
    <property type="evidence" value="ECO:0007669"/>
    <property type="project" value="TreeGrafter"/>
</dbReference>
<feature type="transmembrane region" description="Helical" evidence="2">
    <location>
        <begin position="67"/>
        <end position="92"/>
    </location>
</feature>
<reference evidence="5" key="1">
    <citation type="submission" date="2017-03" db="EMBL/GenBank/DDBJ databases">
        <authorList>
            <person name="Sharma R."/>
            <person name="Thines M."/>
        </authorList>
    </citation>
    <scope>NUCLEOTIDE SEQUENCE [LARGE SCALE GENOMIC DNA]</scope>
</reference>
<keyword evidence="2" id="KW-0472">Membrane</keyword>
<keyword evidence="5" id="KW-1185">Reference proteome</keyword>
<accession>A0A1W5D0H1</accession>
<dbReference type="Gene3D" id="1.10.510.10">
    <property type="entry name" value="Transferase(Phosphotransferase) domain 1"/>
    <property type="match status" value="1"/>
</dbReference>
<feature type="region of interest" description="Disordered" evidence="1">
    <location>
        <begin position="1"/>
        <end position="44"/>
    </location>
</feature>
<evidence type="ECO:0000256" key="2">
    <source>
        <dbReference type="SAM" id="Phobius"/>
    </source>
</evidence>
<keyword evidence="4" id="KW-0418">Kinase</keyword>
<dbReference type="GO" id="GO:0005524">
    <property type="term" value="F:ATP binding"/>
    <property type="evidence" value="ECO:0007669"/>
    <property type="project" value="InterPro"/>
</dbReference>
<dbReference type="Proteomes" id="UP000192927">
    <property type="component" value="Unassembled WGS sequence"/>
</dbReference>
<dbReference type="InterPro" id="IPR000719">
    <property type="entry name" value="Prot_kinase_dom"/>
</dbReference>
<dbReference type="PROSITE" id="PS00108">
    <property type="entry name" value="PROTEIN_KINASE_ST"/>
    <property type="match status" value="1"/>
</dbReference>
<dbReference type="GO" id="GO:0005634">
    <property type="term" value="C:nucleus"/>
    <property type="evidence" value="ECO:0007669"/>
    <property type="project" value="TreeGrafter"/>
</dbReference>
<organism evidence="4 5">
    <name type="scientific">Lasallia pustulata</name>
    <dbReference type="NCBI Taxonomy" id="136370"/>
    <lineage>
        <taxon>Eukaryota</taxon>
        <taxon>Fungi</taxon>
        <taxon>Dikarya</taxon>
        <taxon>Ascomycota</taxon>
        <taxon>Pezizomycotina</taxon>
        <taxon>Lecanoromycetes</taxon>
        <taxon>OSLEUM clade</taxon>
        <taxon>Umbilicariomycetidae</taxon>
        <taxon>Umbilicariales</taxon>
        <taxon>Umbilicariaceae</taxon>
        <taxon>Lasallia</taxon>
    </lineage>
</organism>
<dbReference type="InterPro" id="IPR011009">
    <property type="entry name" value="Kinase-like_dom_sf"/>
</dbReference>
<keyword evidence="4" id="KW-0808">Transferase</keyword>
<evidence type="ECO:0000313" key="5">
    <source>
        <dbReference type="Proteomes" id="UP000192927"/>
    </source>
</evidence>
<dbReference type="PROSITE" id="PS50011">
    <property type="entry name" value="PROTEIN_KINASE_DOM"/>
    <property type="match status" value="1"/>
</dbReference>
<proteinExistence type="predicted"/>
<dbReference type="InterPro" id="IPR008271">
    <property type="entry name" value="Ser/Thr_kinase_AS"/>
</dbReference>
<dbReference type="Pfam" id="PF11374">
    <property type="entry name" value="DUF3176"/>
    <property type="match status" value="1"/>
</dbReference>
<dbReference type="EMBL" id="FWEW01001189">
    <property type="protein sequence ID" value="SLM36638.1"/>
    <property type="molecule type" value="Genomic_DNA"/>
</dbReference>
<feature type="domain" description="Protein kinase" evidence="3">
    <location>
        <begin position="215"/>
        <end position="521"/>
    </location>
</feature>
<dbReference type="SMART" id="SM00220">
    <property type="entry name" value="S_TKc"/>
    <property type="match status" value="1"/>
</dbReference>
<dbReference type="PANTHER" id="PTHR44167:SF24">
    <property type="entry name" value="SERINE_THREONINE-PROTEIN KINASE CHK2"/>
    <property type="match status" value="1"/>
</dbReference>